<dbReference type="STRING" id="1385510.GCA_000425205_00481"/>
<keyword evidence="2" id="KW-1185">Reference proteome</keyword>
<reference evidence="1 2" key="1">
    <citation type="submission" date="2013-08" db="EMBL/GenBank/DDBJ databases">
        <authorList>
            <person name="Huang J."/>
            <person name="Wang G."/>
        </authorList>
    </citation>
    <scope>NUCLEOTIDE SEQUENCE [LARGE SCALE GENOMIC DNA]</scope>
    <source>
        <strain evidence="1 2">JSM 076056</strain>
    </source>
</reference>
<dbReference type="AlphaFoldDB" id="A0A0A5GFP7"/>
<dbReference type="InterPro" id="IPR025004">
    <property type="entry name" value="SenN/SenS"/>
</dbReference>
<sequence>MARKRKPTFEELINMNRKEMSKDQELLDKIDQKIEKRMNDSLTRPSV</sequence>
<dbReference type="RefSeq" id="WP_154655163.1">
    <property type="nucleotide sequence ID" value="NZ_AULI01000002.1"/>
</dbReference>
<accession>A0A0A5GFP7</accession>
<dbReference type="Proteomes" id="UP000030528">
    <property type="component" value="Unassembled WGS sequence"/>
</dbReference>
<dbReference type="EMBL" id="AVPE01000008">
    <property type="protein sequence ID" value="KGX92051.1"/>
    <property type="molecule type" value="Genomic_DNA"/>
</dbReference>
<evidence type="ECO:0000313" key="2">
    <source>
        <dbReference type="Proteomes" id="UP000030528"/>
    </source>
</evidence>
<dbReference type="Pfam" id="PF13040">
    <property type="entry name" value="Fur_reg_FbpB"/>
    <property type="match status" value="1"/>
</dbReference>
<dbReference type="eggNOG" id="ENOG5030CE2">
    <property type="taxonomic scope" value="Bacteria"/>
</dbReference>
<comment type="caution">
    <text evidence="1">The sequence shown here is derived from an EMBL/GenBank/DDBJ whole genome shotgun (WGS) entry which is preliminary data.</text>
</comment>
<gene>
    <name evidence="1" type="ORF">N781_03285</name>
</gene>
<dbReference type="OrthoDB" id="2691917at2"/>
<name>A0A0A5GFP7_9BACI</name>
<evidence type="ECO:0000313" key="1">
    <source>
        <dbReference type="EMBL" id="KGX92051.1"/>
    </source>
</evidence>
<protein>
    <recommendedName>
        <fullName evidence="3">FbpB family small basic protein</fullName>
    </recommendedName>
</protein>
<proteinExistence type="predicted"/>
<organism evidence="1 2">
    <name type="scientific">Pontibacillus halophilus JSM 076056 = DSM 19796</name>
    <dbReference type="NCBI Taxonomy" id="1385510"/>
    <lineage>
        <taxon>Bacteria</taxon>
        <taxon>Bacillati</taxon>
        <taxon>Bacillota</taxon>
        <taxon>Bacilli</taxon>
        <taxon>Bacillales</taxon>
        <taxon>Bacillaceae</taxon>
        <taxon>Pontibacillus</taxon>
    </lineage>
</organism>
<evidence type="ECO:0008006" key="3">
    <source>
        <dbReference type="Google" id="ProtNLM"/>
    </source>
</evidence>